<evidence type="ECO:0000256" key="9">
    <source>
        <dbReference type="ARBA" id="ARBA00022840"/>
    </source>
</evidence>
<dbReference type="STRING" id="1461693.ATO10_02400"/>
<accession>A0A058ZPQ1</accession>
<evidence type="ECO:0000256" key="7">
    <source>
        <dbReference type="ARBA" id="ARBA00022741"/>
    </source>
</evidence>
<dbReference type="SUPFAM" id="SSF52374">
    <property type="entry name" value="Nucleotidylyl transferase"/>
    <property type="match status" value="1"/>
</dbReference>
<evidence type="ECO:0000256" key="12">
    <source>
        <dbReference type="HAMAP-Rule" id="MF_00041"/>
    </source>
</evidence>
<evidence type="ECO:0000256" key="3">
    <source>
        <dbReference type="ARBA" id="ARBA00011245"/>
    </source>
</evidence>
<keyword evidence="11 12" id="KW-0030">Aminoacyl-tRNA synthetase</keyword>
<dbReference type="InterPro" id="IPR032678">
    <property type="entry name" value="tRNA-synt_1_cat_dom"/>
</dbReference>
<dbReference type="Pfam" id="PF01406">
    <property type="entry name" value="tRNA-synt_1e"/>
    <property type="match status" value="1"/>
</dbReference>
<comment type="subunit">
    <text evidence="3 12">Monomer.</text>
</comment>
<dbReference type="GO" id="GO:0005829">
    <property type="term" value="C:cytosol"/>
    <property type="evidence" value="ECO:0007669"/>
    <property type="project" value="TreeGrafter"/>
</dbReference>
<evidence type="ECO:0000313" key="14">
    <source>
        <dbReference type="EMBL" id="KCV83574.1"/>
    </source>
</evidence>
<feature type="binding site" evidence="12">
    <location>
        <position position="248"/>
    </location>
    <ligand>
        <name>Zn(2+)</name>
        <dbReference type="ChEBI" id="CHEBI:29105"/>
    </ligand>
</feature>
<feature type="short sequence motif" description="'KMSKS' region" evidence="12">
    <location>
        <begin position="277"/>
        <end position="281"/>
    </location>
</feature>
<evidence type="ECO:0000256" key="4">
    <source>
        <dbReference type="ARBA" id="ARBA00022490"/>
    </source>
</evidence>
<dbReference type="Proteomes" id="UP000024836">
    <property type="component" value="Unassembled WGS sequence"/>
</dbReference>
<dbReference type="EC" id="6.1.1.16" evidence="12"/>
<comment type="subcellular location">
    <subcellularLocation>
        <location evidence="1 12">Cytoplasm</location>
    </subcellularLocation>
</comment>
<dbReference type="Pfam" id="PF23493">
    <property type="entry name" value="CysS_C"/>
    <property type="match status" value="1"/>
</dbReference>
<evidence type="ECO:0000256" key="6">
    <source>
        <dbReference type="ARBA" id="ARBA00022723"/>
    </source>
</evidence>
<keyword evidence="9 12" id="KW-0067">ATP-binding</keyword>
<evidence type="ECO:0000256" key="2">
    <source>
        <dbReference type="ARBA" id="ARBA00005594"/>
    </source>
</evidence>
<dbReference type="GO" id="GO:0008270">
    <property type="term" value="F:zinc ion binding"/>
    <property type="evidence" value="ECO:0007669"/>
    <property type="project" value="UniProtKB-UniRule"/>
</dbReference>
<proteinExistence type="inferred from homology"/>
<evidence type="ECO:0000256" key="8">
    <source>
        <dbReference type="ARBA" id="ARBA00022833"/>
    </source>
</evidence>
<dbReference type="eggNOG" id="COG0215">
    <property type="taxonomic scope" value="Bacteria"/>
</dbReference>
<dbReference type="CDD" id="cd00672">
    <property type="entry name" value="CysRS_core"/>
    <property type="match status" value="1"/>
</dbReference>
<dbReference type="InterPro" id="IPR056411">
    <property type="entry name" value="CysS_C"/>
</dbReference>
<evidence type="ECO:0000256" key="10">
    <source>
        <dbReference type="ARBA" id="ARBA00022917"/>
    </source>
</evidence>
<evidence type="ECO:0000256" key="11">
    <source>
        <dbReference type="ARBA" id="ARBA00023146"/>
    </source>
</evidence>
<dbReference type="AlphaFoldDB" id="A0A058ZPQ1"/>
<dbReference type="PANTHER" id="PTHR10890:SF3">
    <property type="entry name" value="CYSTEINE--TRNA LIGASE, CYTOPLASMIC"/>
    <property type="match status" value="1"/>
</dbReference>
<sequence length="533" mass="59272">MTKIKLHNTLTRRKEDFAPIEPDNVRMYVCGPTVYDRAHLGNARPVVVFDVLYRLLRHVYGPDHVTYVRNFTDVDDKINARALENVGEGGDVNAEIARLTGMTTQWFLDDMQALGALDPSQMPRATQYIPQMIAMIEKLIAEGYAYAKDGHALFRVRKYAEYGKLSGRSVDDMIAGARVEVAPYKEDPMDFVLWKPSSDDLPGWDSPWGRGRPGWHIECSAMSYELLGAEFDIHGGGNDLMFPHHENEMAQSCCAHPEGGFAKFWLHNEMLQVEGKKMSKSLGNFFTVHDLLEGHDGQPGVPGEVIRFVFLSTHYRKPMDWTAEKAREAEATLRKWRGLVAGIEPAPSPAPEVTHALADDLNTAGAIAALHKLAAEGDAAGLKASAALVGLLGDDLGDWANASGYDDDLVDLVAQLLAARAEARKNKEWSKADLIRDGFKEAGIKVKDSPEGTTWSIERDEIDSLPFFHSVRHAFQAGDQRKLEEALEVARQAGIVFSDRQSLDVAPAWRSEPEPEYVKSKLVSLIHELNEIR</sequence>
<comment type="similarity">
    <text evidence="2 12">Belongs to the class-I aminoacyl-tRNA synthetase family.</text>
</comment>
<dbReference type="SUPFAM" id="SSF47323">
    <property type="entry name" value="Anticodon-binding domain of a subclass of class I aminoacyl-tRNA synthetases"/>
    <property type="match status" value="1"/>
</dbReference>
<dbReference type="GO" id="GO:0005524">
    <property type="term" value="F:ATP binding"/>
    <property type="evidence" value="ECO:0007669"/>
    <property type="project" value="UniProtKB-UniRule"/>
</dbReference>
<dbReference type="GO" id="GO:0004817">
    <property type="term" value="F:cysteine-tRNA ligase activity"/>
    <property type="evidence" value="ECO:0007669"/>
    <property type="project" value="UniProtKB-UniRule"/>
</dbReference>
<dbReference type="InterPro" id="IPR014729">
    <property type="entry name" value="Rossmann-like_a/b/a_fold"/>
</dbReference>
<dbReference type="EMBL" id="AQQY01000001">
    <property type="protein sequence ID" value="KCV83574.1"/>
    <property type="molecule type" value="Genomic_DNA"/>
</dbReference>
<reference evidence="14 15" key="1">
    <citation type="submission" date="2013-04" db="EMBL/GenBank/DDBJ databases">
        <title>Shimia sp. 22II-S11-Z10 Genome Sequencing.</title>
        <authorList>
            <person name="Lai Q."/>
            <person name="Li G."/>
            <person name="Shao Z."/>
        </authorList>
    </citation>
    <scope>NUCLEOTIDE SEQUENCE [LARGE SCALE GENOMIC DNA]</scope>
    <source>
        <strain evidence="15">22II-S11-Z10</strain>
    </source>
</reference>
<feature type="binding site" evidence="12">
    <location>
        <position position="219"/>
    </location>
    <ligand>
        <name>Zn(2+)</name>
        <dbReference type="ChEBI" id="CHEBI:29105"/>
    </ligand>
</feature>
<feature type="binding site" evidence="12">
    <location>
        <position position="244"/>
    </location>
    <ligand>
        <name>Zn(2+)</name>
        <dbReference type="ChEBI" id="CHEBI:29105"/>
    </ligand>
</feature>
<dbReference type="PANTHER" id="PTHR10890">
    <property type="entry name" value="CYSTEINYL-TRNA SYNTHETASE"/>
    <property type="match status" value="1"/>
</dbReference>
<keyword evidence="10 12" id="KW-0648">Protein biosynthesis</keyword>
<evidence type="ECO:0000259" key="13">
    <source>
        <dbReference type="SMART" id="SM00840"/>
    </source>
</evidence>
<dbReference type="InterPro" id="IPR009080">
    <property type="entry name" value="tRNAsynth_Ia_anticodon-bd"/>
</dbReference>
<dbReference type="Pfam" id="PF09190">
    <property type="entry name" value="DALR_2"/>
    <property type="match status" value="1"/>
</dbReference>
<keyword evidence="15" id="KW-1185">Reference proteome</keyword>
<dbReference type="OrthoDB" id="9815130at2"/>
<dbReference type="GO" id="GO:0006423">
    <property type="term" value="P:cysteinyl-tRNA aminoacylation"/>
    <property type="evidence" value="ECO:0007669"/>
    <property type="project" value="UniProtKB-UniRule"/>
</dbReference>
<comment type="cofactor">
    <cofactor evidence="12">
        <name>Zn(2+)</name>
        <dbReference type="ChEBI" id="CHEBI:29105"/>
    </cofactor>
    <text evidence="12">Binds 1 zinc ion per subunit.</text>
</comment>
<feature type="binding site" evidence="12">
    <location>
        <position position="30"/>
    </location>
    <ligand>
        <name>Zn(2+)</name>
        <dbReference type="ChEBI" id="CHEBI:29105"/>
    </ligand>
</feature>
<keyword evidence="5 12" id="KW-0436">Ligase</keyword>
<feature type="binding site" evidence="12">
    <location>
        <position position="280"/>
    </location>
    <ligand>
        <name>ATP</name>
        <dbReference type="ChEBI" id="CHEBI:30616"/>
    </ligand>
</feature>
<dbReference type="Gene3D" id="1.20.120.1910">
    <property type="entry name" value="Cysteine-tRNA ligase, C-terminal anti-codon recognition domain"/>
    <property type="match status" value="1"/>
</dbReference>
<keyword evidence="4 12" id="KW-0963">Cytoplasm</keyword>
<name>A0A058ZPQ1_9RHOB</name>
<dbReference type="InterPro" id="IPR024909">
    <property type="entry name" value="Cys-tRNA/MSH_ligase"/>
</dbReference>
<keyword evidence="8 12" id="KW-0862">Zinc</keyword>
<dbReference type="SMART" id="SM00840">
    <property type="entry name" value="DALR_2"/>
    <property type="match status" value="1"/>
</dbReference>
<dbReference type="InterPro" id="IPR015803">
    <property type="entry name" value="Cys-tRNA-ligase"/>
</dbReference>
<dbReference type="PATRIC" id="fig|1461693.3.peg.498"/>
<dbReference type="Gene3D" id="3.40.50.620">
    <property type="entry name" value="HUPs"/>
    <property type="match status" value="1"/>
</dbReference>
<evidence type="ECO:0000256" key="5">
    <source>
        <dbReference type="ARBA" id="ARBA00022598"/>
    </source>
</evidence>
<keyword evidence="6 12" id="KW-0479">Metal-binding</keyword>
<dbReference type="NCBIfam" id="TIGR00435">
    <property type="entry name" value="cysS"/>
    <property type="match status" value="1"/>
</dbReference>
<feature type="domain" description="Cysteinyl-tRNA synthetase class Ia DALR" evidence="13">
    <location>
        <begin position="352"/>
        <end position="400"/>
    </location>
</feature>
<dbReference type="InterPro" id="IPR015273">
    <property type="entry name" value="Cys-tRNA-synt_Ia_DALR"/>
</dbReference>
<evidence type="ECO:0000313" key="15">
    <source>
        <dbReference type="Proteomes" id="UP000024836"/>
    </source>
</evidence>
<comment type="catalytic activity">
    <reaction evidence="12">
        <text>tRNA(Cys) + L-cysteine + ATP = L-cysteinyl-tRNA(Cys) + AMP + diphosphate</text>
        <dbReference type="Rhea" id="RHEA:17773"/>
        <dbReference type="Rhea" id="RHEA-COMP:9661"/>
        <dbReference type="Rhea" id="RHEA-COMP:9679"/>
        <dbReference type="ChEBI" id="CHEBI:30616"/>
        <dbReference type="ChEBI" id="CHEBI:33019"/>
        <dbReference type="ChEBI" id="CHEBI:35235"/>
        <dbReference type="ChEBI" id="CHEBI:78442"/>
        <dbReference type="ChEBI" id="CHEBI:78517"/>
        <dbReference type="ChEBI" id="CHEBI:456215"/>
        <dbReference type="EC" id="6.1.1.16"/>
    </reaction>
</comment>
<keyword evidence="7 12" id="KW-0547">Nucleotide-binding</keyword>
<gene>
    <name evidence="12" type="primary">cysS</name>
    <name evidence="14" type="ORF">ATO10_02400</name>
</gene>
<dbReference type="RefSeq" id="WP_081806400.1">
    <property type="nucleotide sequence ID" value="NZ_AQQY01000001.1"/>
</dbReference>
<protein>
    <recommendedName>
        <fullName evidence="12">Cysteine--tRNA ligase</fullName>
        <ecNumber evidence="12">6.1.1.16</ecNumber>
    </recommendedName>
    <alternativeName>
        <fullName evidence="12">Cysteinyl-tRNA synthetase</fullName>
        <shortName evidence="12">CysRS</shortName>
    </alternativeName>
</protein>
<feature type="short sequence motif" description="'HIGH' region" evidence="12">
    <location>
        <begin position="32"/>
        <end position="42"/>
    </location>
</feature>
<comment type="caution">
    <text evidence="14">The sequence shown here is derived from an EMBL/GenBank/DDBJ whole genome shotgun (WGS) entry which is preliminary data.</text>
</comment>
<evidence type="ECO:0000256" key="1">
    <source>
        <dbReference type="ARBA" id="ARBA00004496"/>
    </source>
</evidence>
<organism evidence="14 15">
    <name type="scientific">Actibacterium atlanticum</name>
    <dbReference type="NCBI Taxonomy" id="1461693"/>
    <lineage>
        <taxon>Bacteria</taxon>
        <taxon>Pseudomonadati</taxon>
        <taxon>Pseudomonadota</taxon>
        <taxon>Alphaproteobacteria</taxon>
        <taxon>Rhodobacterales</taxon>
        <taxon>Roseobacteraceae</taxon>
        <taxon>Actibacterium</taxon>
    </lineage>
</organism>
<dbReference type="HAMAP" id="MF_00041">
    <property type="entry name" value="Cys_tRNA_synth"/>
    <property type="match status" value="1"/>
</dbReference>
<dbReference type="PRINTS" id="PR00983">
    <property type="entry name" value="TRNASYNTHCYS"/>
</dbReference>